<protein>
    <recommendedName>
        <fullName evidence="1">Beta-ketoacyl synthase-like N-terminal domain-containing protein</fullName>
    </recommendedName>
</protein>
<keyword evidence="3" id="KW-1185">Reference proteome</keyword>
<comment type="caution">
    <text evidence="2">The sequence shown here is derived from an EMBL/GenBank/DDBJ whole genome shotgun (WGS) entry which is preliminary data.</text>
</comment>
<proteinExistence type="predicted"/>
<dbReference type="EMBL" id="CPYD01000001">
    <property type="protein sequence ID" value="CND82639.1"/>
    <property type="molecule type" value="Genomic_DNA"/>
</dbReference>
<dbReference type="Proteomes" id="UP000040578">
    <property type="component" value="Unassembled WGS sequence"/>
</dbReference>
<sequence>MASVNYCLGILLIFSARDHEFMQFTLNITDWQAIAPGLALADEWLWWANQSPARVDHTQPLAKCSLLPMMTARRLSSGSRLAVECGLAILSRQSVDAIVYTSRHGELERNYRILQALATEQSLSPTDFAMSVHNSAVGNLTIAARKPLVSSSLSAGVETFQQGLLEVLALHQAGYSRVLMVDFDGVIPEFYHPYMTSDMPKYPFAVALLIEPGDILRCATRKGQRPEPEVPQSLQFLHHWLGSHASFVVTGGRFDWQWNR</sequence>
<evidence type="ECO:0000313" key="2">
    <source>
        <dbReference type="EMBL" id="CND82639.1"/>
    </source>
</evidence>
<evidence type="ECO:0000313" key="3">
    <source>
        <dbReference type="Proteomes" id="UP000040578"/>
    </source>
</evidence>
<dbReference type="InterPro" id="IPR014030">
    <property type="entry name" value="Ketoacyl_synth_N"/>
</dbReference>
<organism evidence="2 3">
    <name type="scientific">Yersinia nurmii</name>
    <dbReference type="NCBI Taxonomy" id="685706"/>
    <lineage>
        <taxon>Bacteria</taxon>
        <taxon>Pseudomonadati</taxon>
        <taxon>Pseudomonadota</taxon>
        <taxon>Gammaproteobacteria</taxon>
        <taxon>Enterobacterales</taxon>
        <taxon>Yersiniaceae</taxon>
        <taxon>Yersinia</taxon>
    </lineage>
</organism>
<accession>A0ABM9S076</accession>
<name>A0ABM9S076_9GAMM</name>
<reference evidence="2 3" key="1">
    <citation type="submission" date="2015-03" db="EMBL/GenBank/DDBJ databases">
        <authorList>
            <consortium name="Pathogen Informatics"/>
            <person name="Murphy D."/>
        </authorList>
    </citation>
    <scope>NUCLEOTIDE SEQUENCE [LARGE SCALE GENOMIC DNA]</scope>
    <source>
        <strain evidence="3">type strain: CIP110231</strain>
    </source>
</reference>
<evidence type="ECO:0000259" key="1">
    <source>
        <dbReference type="Pfam" id="PF13723"/>
    </source>
</evidence>
<gene>
    <name evidence="2" type="ORF">ERS137967_00020</name>
</gene>
<feature type="domain" description="Beta-ketoacyl synthase-like N-terminal" evidence="1">
    <location>
        <begin position="44"/>
        <end position="259"/>
    </location>
</feature>
<dbReference type="Pfam" id="PF13723">
    <property type="entry name" value="Ketoacyl-synt_2"/>
    <property type="match status" value="1"/>
</dbReference>